<comment type="caution">
    <text evidence="1">The sequence shown here is derived from an EMBL/GenBank/DDBJ whole genome shotgun (WGS) entry which is preliminary data.</text>
</comment>
<gene>
    <name evidence="1" type="ORF">KP79_PYT26002</name>
</gene>
<reference evidence="1 2" key="1">
    <citation type="journal article" date="2017" name="Nat. Ecol. Evol.">
        <title>Scallop genome provides insights into evolution of bilaterian karyotype and development.</title>
        <authorList>
            <person name="Wang S."/>
            <person name="Zhang J."/>
            <person name="Jiao W."/>
            <person name="Li J."/>
            <person name="Xun X."/>
            <person name="Sun Y."/>
            <person name="Guo X."/>
            <person name="Huan P."/>
            <person name="Dong B."/>
            <person name="Zhang L."/>
            <person name="Hu X."/>
            <person name="Sun X."/>
            <person name="Wang J."/>
            <person name="Zhao C."/>
            <person name="Wang Y."/>
            <person name="Wang D."/>
            <person name="Huang X."/>
            <person name="Wang R."/>
            <person name="Lv J."/>
            <person name="Li Y."/>
            <person name="Zhang Z."/>
            <person name="Liu B."/>
            <person name="Lu W."/>
            <person name="Hui Y."/>
            <person name="Liang J."/>
            <person name="Zhou Z."/>
            <person name="Hou R."/>
            <person name="Li X."/>
            <person name="Liu Y."/>
            <person name="Li H."/>
            <person name="Ning X."/>
            <person name="Lin Y."/>
            <person name="Zhao L."/>
            <person name="Xing Q."/>
            <person name="Dou J."/>
            <person name="Li Y."/>
            <person name="Mao J."/>
            <person name="Guo H."/>
            <person name="Dou H."/>
            <person name="Li T."/>
            <person name="Mu C."/>
            <person name="Jiang W."/>
            <person name="Fu Q."/>
            <person name="Fu X."/>
            <person name="Miao Y."/>
            <person name="Liu J."/>
            <person name="Yu Q."/>
            <person name="Li R."/>
            <person name="Liao H."/>
            <person name="Li X."/>
            <person name="Kong Y."/>
            <person name="Jiang Z."/>
            <person name="Chourrout D."/>
            <person name="Li R."/>
            <person name="Bao Z."/>
        </authorList>
    </citation>
    <scope>NUCLEOTIDE SEQUENCE [LARGE SCALE GENOMIC DNA]</scope>
    <source>
        <strain evidence="1 2">PY_sf001</strain>
    </source>
</reference>
<dbReference type="Proteomes" id="UP000242188">
    <property type="component" value="Unassembled WGS sequence"/>
</dbReference>
<accession>A0A210PJN9</accession>
<dbReference type="AlphaFoldDB" id="A0A210PJN9"/>
<organism evidence="1 2">
    <name type="scientific">Mizuhopecten yessoensis</name>
    <name type="common">Japanese scallop</name>
    <name type="synonym">Patinopecten yessoensis</name>
    <dbReference type="NCBI Taxonomy" id="6573"/>
    <lineage>
        <taxon>Eukaryota</taxon>
        <taxon>Metazoa</taxon>
        <taxon>Spiralia</taxon>
        <taxon>Lophotrochozoa</taxon>
        <taxon>Mollusca</taxon>
        <taxon>Bivalvia</taxon>
        <taxon>Autobranchia</taxon>
        <taxon>Pteriomorphia</taxon>
        <taxon>Pectinida</taxon>
        <taxon>Pectinoidea</taxon>
        <taxon>Pectinidae</taxon>
        <taxon>Mizuhopecten</taxon>
    </lineage>
</organism>
<evidence type="ECO:0000313" key="2">
    <source>
        <dbReference type="Proteomes" id="UP000242188"/>
    </source>
</evidence>
<keyword evidence="2" id="KW-1185">Reference proteome</keyword>
<name>A0A210PJN9_MIZYE</name>
<dbReference type="EMBL" id="NEDP02076487">
    <property type="protein sequence ID" value="OWF36694.1"/>
    <property type="molecule type" value="Genomic_DNA"/>
</dbReference>
<proteinExistence type="predicted"/>
<sequence>MANQMLKIAFLYSRAKRFNCTMIYNVSRLQFLAEPFWNNSIDLVLIPRTGIDVECFVTIEDEKDCGFDPKLDVSFPADTLYIGYFQSWVHFKDYDKEIRQIFRFVSSVMENARKSMLNIIGQPNACINLEVQERGHLGKPILKPSWI</sequence>
<protein>
    <submittedName>
        <fullName evidence="1">Uncharacterized protein</fullName>
    </submittedName>
</protein>
<evidence type="ECO:0000313" key="1">
    <source>
        <dbReference type="EMBL" id="OWF36694.1"/>
    </source>
</evidence>